<keyword evidence="2" id="KW-0342">GTP-binding</keyword>
<dbReference type="CDD" id="cd00303">
    <property type="entry name" value="retropepsin_like"/>
    <property type="match status" value="1"/>
</dbReference>
<evidence type="ECO:0000256" key="2">
    <source>
        <dbReference type="ARBA" id="ARBA00023134"/>
    </source>
</evidence>
<dbReference type="InterPro" id="IPR050100">
    <property type="entry name" value="TRAFAC_GTPase_members"/>
</dbReference>
<organism evidence="5 6">
    <name type="scientific">Mikania micrantha</name>
    <name type="common">bitter vine</name>
    <dbReference type="NCBI Taxonomy" id="192012"/>
    <lineage>
        <taxon>Eukaryota</taxon>
        <taxon>Viridiplantae</taxon>
        <taxon>Streptophyta</taxon>
        <taxon>Embryophyta</taxon>
        <taxon>Tracheophyta</taxon>
        <taxon>Spermatophyta</taxon>
        <taxon>Magnoliopsida</taxon>
        <taxon>eudicotyledons</taxon>
        <taxon>Gunneridae</taxon>
        <taxon>Pentapetalae</taxon>
        <taxon>asterids</taxon>
        <taxon>campanulids</taxon>
        <taxon>Asterales</taxon>
        <taxon>Asteraceae</taxon>
        <taxon>Asteroideae</taxon>
        <taxon>Heliantheae alliance</taxon>
        <taxon>Eupatorieae</taxon>
        <taxon>Mikania</taxon>
    </lineage>
</organism>
<dbReference type="EMBL" id="SZYD01001826">
    <property type="protein sequence ID" value="KAD0267389.1"/>
    <property type="molecule type" value="Genomic_DNA"/>
</dbReference>
<dbReference type="AlphaFoldDB" id="A0A5N6LBR4"/>
<dbReference type="Gene3D" id="2.40.70.10">
    <property type="entry name" value="Acid Proteases"/>
    <property type="match status" value="1"/>
</dbReference>
<evidence type="ECO:0000259" key="4">
    <source>
        <dbReference type="Pfam" id="PF22594"/>
    </source>
</evidence>
<evidence type="ECO:0000313" key="5">
    <source>
        <dbReference type="EMBL" id="KAD0267389.1"/>
    </source>
</evidence>
<evidence type="ECO:0000256" key="3">
    <source>
        <dbReference type="SAM" id="MobiDB-lite"/>
    </source>
</evidence>
<evidence type="ECO:0000256" key="1">
    <source>
        <dbReference type="ARBA" id="ARBA00022741"/>
    </source>
</evidence>
<dbReference type="SUPFAM" id="SSF50465">
    <property type="entry name" value="EF-Tu/eEF-1alpha/eIF2-gamma C-terminal domain"/>
    <property type="match status" value="1"/>
</dbReference>
<dbReference type="SUPFAM" id="SSF52540">
    <property type="entry name" value="P-loop containing nucleoside triphosphate hydrolases"/>
    <property type="match status" value="1"/>
</dbReference>
<evidence type="ECO:0000313" key="6">
    <source>
        <dbReference type="Proteomes" id="UP000326396"/>
    </source>
</evidence>
<dbReference type="GO" id="GO:0005525">
    <property type="term" value="F:GTP binding"/>
    <property type="evidence" value="ECO:0007669"/>
    <property type="project" value="UniProtKB-KW"/>
</dbReference>
<dbReference type="InterPro" id="IPR009001">
    <property type="entry name" value="Transl_elong_EF1A/Init_IF2_C"/>
</dbReference>
<proteinExistence type="predicted"/>
<dbReference type="Pfam" id="PF08284">
    <property type="entry name" value="RVP_2"/>
    <property type="match status" value="1"/>
</dbReference>
<sequence>MSGINNAFTGFTANGITQVITNVYYVPKLTLNLVSVGQLQDKALTFTVKGGICRVYHPIISLILTAHMSKNKMFPFIATNNPVQMRHEVCEVCATGKQQREIIPKKRENNGLDAIGSTEDVETIPSGTCLALEQDGILADTGGAKTLRFDGALQGILVSMMVDSGATSNFVSRHLVMALGLPFSSFSGIRIKLGDGYFVYVTERCLDLPIHIGSCTFVIDALVFETGILDLILGMAWLQSLGEVLHDWQNAWMKFTYPGTQVMLQGISTTAALNQWLLFDEMEGDDDRNKSGSVGRDYCMYCQSRFTPDELQFHENNCKYNQEKHSLSQKNAHLNSMLDGLVQSLLIKEKPNSLPPKQIKDLQMSGRNTRVTTVVVVGLEKCGKSSIIRQLGNNKYKILDPCEKEADIKNVINDMSMVDIVILVIDSTRSFKEDYPNNNYLGYPYLAYALGFEHIICCLNKMSFNGTTILEAYPGEDVDMMLEGPIENVIKRGDVISSVETDVAREVVTLIVKVLVTKHDITLKPGFLSYLCCCHLSECEVVVKEVINRVSGTILLSQHEMLVAGQTGHIRLTFGADSMVIENFAEYPSLGRCMLLNATREVVAVGTVIKVLKQNPDPLMDVGTLGAPEAVADPPSHKKNNKKNKNRGKTRKH</sequence>
<feature type="domain" description="GTP-eEF1A C-terminal" evidence="4">
    <location>
        <begin position="512"/>
        <end position="608"/>
    </location>
</feature>
<dbReference type="Pfam" id="PF22594">
    <property type="entry name" value="GTP-eEF1A_C"/>
    <property type="match status" value="1"/>
</dbReference>
<feature type="compositionally biased region" description="Basic residues" evidence="3">
    <location>
        <begin position="637"/>
        <end position="653"/>
    </location>
</feature>
<dbReference type="PANTHER" id="PTHR23115">
    <property type="entry name" value="TRANSLATION FACTOR"/>
    <property type="match status" value="1"/>
</dbReference>
<protein>
    <recommendedName>
        <fullName evidence="4">GTP-eEF1A C-terminal domain-containing protein</fullName>
    </recommendedName>
</protein>
<dbReference type="InterPro" id="IPR021109">
    <property type="entry name" value="Peptidase_aspartic_dom_sf"/>
</dbReference>
<accession>A0A5N6LBR4</accession>
<comment type="caution">
    <text evidence="5">The sequence shown here is derived from an EMBL/GenBank/DDBJ whole genome shotgun (WGS) entry which is preliminary data.</text>
</comment>
<dbReference type="SUPFAM" id="SSF50630">
    <property type="entry name" value="Acid proteases"/>
    <property type="match status" value="1"/>
</dbReference>
<dbReference type="InterPro" id="IPR027417">
    <property type="entry name" value="P-loop_NTPase"/>
</dbReference>
<keyword evidence="6" id="KW-1185">Reference proteome</keyword>
<dbReference type="Gene3D" id="2.40.30.10">
    <property type="entry name" value="Translation factors"/>
    <property type="match status" value="1"/>
</dbReference>
<name>A0A5N6LBR4_9ASTR</name>
<reference evidence="5 6" key="1">
    <citation type="submission" date="2019-05" db="EMBL/GenBank/DDBJ databases">
        <title>Mikania micrantha, genome provides insights into the molecular mechanism of rapid growth.</title>
        <authorList>
            <person name="Liu B."/>
        </authorList>
    </citation>
    <scope>NUCLEOTIDE SEQUENCE [LARGE SCALE GENOMIC DNA]</scope>
    <source>
        <strain evidence="5">NLD-2019</strain>
        <tissue evidence="5">Leaf</tissue>
    </source>
</reference>
<keyword evidence="1" id="KW-0547">Nucleotide-binding</keyword>
<feature type="region of interest" description="Disordered" evidence="3">
    <location>
        <begin position="623"/>
        <end position="653"/>
    </location>
</feature>
<dbReference type="OrthoDB" id="1934862at2759"/>
<dbReference type="Proteomes" id="UP000326396">
    <property type="component" value="Unassembled WGS sequence"/>
</dbReference>
<dbReference type="Gene3D" id="3.40.50.300">
    <property type="entry name" value="P-loop containing nucleotide triphosphate hydrolases"/>
    <property type="match status" value="1"/>
</dbReference>
<dbReference type="InterPro" id="IPR054696">
    <property type="entry name" value="GTP-eEF1A_C"/>
</dbReference>
<gene>
    <name evidence="5" type="ORF">E3N88_44538</name>
</gene>